<reference evidence="3" key="2">
    <citation type="submission" date="2021-03" db="EMBL/GenBank/DDBJ databases">
        <authorList>
            <person name="Jaffe A."/>
        </authorList>
    </citation>
    <scope>NUCLEOTIDE SEQUENCE</scope>
    <source>
        <strain evidence="3">RIFCSPHIGHO2_01_FULL_GW2011_AR10_43_9</strain>
    </source>
</reference>
<evidence type="ECO:0000256" key="1">
    <source>
        <dbReference type="SAM" id="Phobius"/>
    </source>
</evidence>
<evidence type="ECO:0000313" key="4">
    <source>
        <dbReference type="Proteomes" id="UP000577419"/>
    </source>
</evidence>
<dbReference type="EMBL" id="DUFG01000027">
    <property type="protein sequence ID" value="HIH08835.1"/>
    <property type="molecule type" value="Genomic_DNA"/>
</dbReference>
<dbReference type="EMBL" id="JAGVWF010000021">
    <property type="protein sequence ID" value="MBS3059088.1"/>
    <property type="molecule type" value="Genomic_DNA"/>
</dbReference>
<comment type="caution">
    <text evidence="2">The sequence shown here is derived from an EMBL/GenBank/DDBJ whole genome shotgun (WGS) entry which is preliminary data.</text>
</comment>
<proteinExistence type="predicted"/>
<sequence length="105" mass="11852">MEQEKVEAGIKFIKSELDKGKSLKQCLNELKGTCSEKELEEIRKQFDYRSGKAGSEMILKQLITTPDKGPADISFPAFSTLLYFIALMVFVLMVVFLVLFFAYGA</sequence>
<accession>A0A7J4IX50</accession>
<keyword evidence="1" id="KW-0812">Transmembrane</keyword>
<keyword evidence="1" id="KW-0472">Membrane</keyword>
<feature type="transmembrane region" description="Helical" evidence="1">
    <location>
        <begin position="81"/>
        <end position="103"/>
    </location>
</feature>
<reference evidence="3" key="3">
    <citation type="submission" date="2021-05" db="EMBL/GenBank/DDBJ databases">
        <title>Protein family content uncovers lineage relationships and bacterial pathway maintenance mechanisms in DPANN archaea.</title>
        <authorList>
            <person name="Castelle C.J."/>
            <person name="Meheust R."/>
            <person name="Jaffe A.L."/>
            <person name="Seitz K."/>
            <person name="Gong X."/>
            <person name="Baker B.J."/>
            <person name="Banfield J.F."/>
        </authorList>
    </citation>
    <scope>NUCLEOTIDE SEQUENCE</scope>
    <source>
        <strain evidence="3">RIFCSPHIGHO2_01_FULL_GW2011_AR10_43_9</strain>
    </source>
</reference>
<protein>
    <submittedName>
        <fullName evidence="2">Uncharacterized protein</fullName>
    </submittedName>
</protein>
<reference evidence="4" key="1">
    <citation type="journal article" date="2020" name="bioRxiv">
        <title>A rank-normalized archaeal taxonomy based on genome phylogeny resolves widespread incomplete and uneven classifications.</title>
        <authorList>
            <person name="Rinke C."/>
            <person name="Chuvochina M."/>
            <person name="Mussig A.J."/>
            <person name="Chaumeil P.-A."/>
            <person name="Waite D.W."/>
            <person name="Whitman W.B."/>
            <person name="Parks D.H."/>
            <person name="Hugenholtz P."/>
        </authorList>
    </citation>
    <scope>NUCLEOTIDE SEQUENCE [LARGE SCALE GENOMIC DNA]</scope>
</reference>
<evidence type="ECO:0000313" key="3">
    <source>
        <dbReference type="EMBL" id="MBS3059088.1"/>
    </source>
</evidence>
<dbReference type="Proteomes" id="UP000577419">
    <property type="component" value="Unassembled WGS sequence"/>
</dbReference>
<dbReference type="AlphaFoldDB" id="A0A7J4IX50"/>
<gene>
    <name evidence="2" type="ORF">HA237_05715</name>
    <name evidence="3" type="ORF">J4224_01540</name>
</gene>
<evidence type="ECO:0000313" key="2">
    <source>
        <dbReference type="EMBL" id="HIH08835.1"/>
    </source>
</evidence>
<organism evidence="2 4">
    <name type="scientific">Candidatus Iainarchaeum sp</name>
    <dbReference type="NCBI Taxonomy" id="3101447"/>
    <lineage>
        <taxon>Archaea</taxon>
        <taxon>Candidatus Iainarchaeota</taxon>
        <taxon>Candidatus Iainarchaeia</taxon>
        <taxon>Candidatus Iainarchaeales</taxon>
        <taxon>Candidatus Iainarchaeaceae</taxon>
        <taxon>Candidatus Iainarchaeum</taxon>
    </lineage>
</organism>
<name>A0A7J4IX50_9ARCH</name>
<keyword evidence="1" id="KW-1133">Transmembrane helix</keyword>
<dbReference type="Proteomes" id="UP000683213">
    <property type="component" value="Unassembled WGS sequence"/>
</dbReference>